<protein>
    <submittedName>
        <fullName evidence="1">Uncharacterized protein</fullName>
    </submittedName>
</protein>
<dbReference type="Gramene" id="ONK62655">
    <property type="protein sequence ID" value="ONK62655"/>
    <property type="gene ID" value="A4U43_C07F6480"/>
</dbReference>
<gene>
    <name evidence="1" type="ORF">A4U43_C07F6480</name>
</gene>
<name>A0A5P1E9U6_ASPOF</name>
<feature type="non-terminal residue" evidence="1">
    <location>
        <position position="95"/>
    </location>
</feature>
<proteinExistence type="predicted"/>
<keyword evidence="2" id="KW-1185">Reference proteome</keyword>
<accession>A0A5P1E9U6</accession>
<evidence type="ECO:0000313" key="2">
    <source>
        <dbReference type="Proteomes" id="UP000243459"/>
    </source>
</evidence>
<dbReference type="AlphaFoldDB" id="A0A5P1E9U6"/>
<organism evidence="1 2">
    <name type="scientific">Asparagus officinalis</name>
    <name type="common">Garden asparagus</name>
    <dbReference type="NCBI Taxonomy" id="4686"/>
    <lineage>
        <taxon>Eukaryota</taxon>
        <taxon>Viridiplantae</taxon>
        <taxon>Streptophyta</taxon>
        <taxon>Embryophyta</taxon>
        <taxon>Tracheophyta</taxon>
        <taxon>Spermatophyta</taxon>
        <taxon>Magnoliopsida</taxon>
        <taxon>Liliopsida</taxon>
        <taxon>Asparagales</taxon>
        <taxon>Asparagaceae</taxon>
        <taxon>Asparagoideae</taxon>
        <taxon>Asparagus</taxon>
    </lineage>
</organism>
<dbReference type="Proteomes" id="UP000243459">
    <property type="component" value="Chromosome 7"/>
</dbReference>
<dbReference type="EMBL" id="CM007387">
    <property type="protein sequence ID" value="ONK62655.1"/>
    <property type="molecule type" value="Genomic_DNA"/>
</dbReference>
<feature type="non-terminal residue" evidence="1">
    <location>
        <position position="1"/>
    </location>
</feature>
<sequence length="95" mass="11154">ARKRKWLQETPEASSNDELVVFDSSIISWWAWIKRYHILEAELLNGWKDQDEKSVHGPMAMGYKDIILLIVETIKEMFVLLMKILLQNVLQGILQ</sequence>
<reference evidence="2" key="1">
    <citation type="journal article" date="2017" name="Nat. Commun.">
        <title>The asparagus genome sheds light on the origin and evolution of a young Y chromosome.</title>
        <authorList>
            <person name="Harkess A."/>
            <person name="Zhou J."/>
            <person name="Xu C."/>
            <person name="Bowers J.E."/>
            <person name="Van der Hulst R."/>
            <person name="Ayyampalayam S."/>
            <person name="Mercati F."/>
            <person name="Riccardi P."/>
            <person name="McKain M.R."/>
            <person name="Kakrana A."/>
            <person name="Tang H."/>
            <person name="Ray J."/>
            <person name="Groenendijk J."/>
            <person name="Arikit S."/>
            <person name="Mathioni S.M."/>
            <person name="Nakano M."/>
            <person name="Shan H."/>
            <person name="Telgmann-Rauber A."/>
            <person name="Kanno A."/>
            <person name="Yue Z."/>
            <person name="Chen H."/>
            <person name="Li W."/>
            <person name="Chen Y."/>
            <person name="Xu X."/>
            <person name="Zhang Y."/>
            <person name="Luo S."/>
            <person name="Chen H."/>
            <person name="Gao J."/>
            <person name="Mao Z."/>
            <person name="Pires J.C."/>
            <person name="Luo M."/>
            <person name="Kudrna D."/>
            <person name="Wing R.A."/>
            <person name="Meyers B.C."/>
            <person name="Yi K."/>
            <person name="Kong H."/>
            <person name="Lavrijsen P."/>
            <person name="Sunseri F."/>
            <person name="Falavigna A."/>
            <person name="Ye Y."/>
            <person name="Leebens-Mack J.H."/>
            <person name="Chen G."/>
        </authorList>
    </citation>
    <scope>NUCLEOTIDE SEQUENCE [LARGE SCALE GENOMIC DNA]</scope>
    <source>
        <strain evidence="2">cv. DH0086</strain>
    </source>
</reference>
<evidence type="ECO:0000313" key="1">
    <source>
        <dbReference type="EMBL" id="ONK62655.1"/>
    </source>
</evidence>